<keyword evidence="3" id="KW-1185">Reference proteome</keyword>
<name>A0A2J5I7S0_9EURO</name>
<dbReference type="EMBL" id="KZ559501">
    <property type="protein sequence ID" value="PLN85916.1"/>
    <property type="molecule type" value="Genomic_DNA"/>
</dbReference>
<organism evidence="2 3">
    <name type="scientific">Aspergillus taichungensis</name>
    <dbReference type="NCBI Taxonomy" id="482145"/>
    <lineage>
        <taxon>Eukaryota</taxon>
        <taxon>Fungi</taxon>
        <taxon>Dikarya</taxon>
        <taxon>Ascomycota</taxon>
        <taxon>Pezizomycotina</taxon>
        <taxon>Eurotiomycetes</taxon>
        <taxon>Eurotiomycetidae</taxon>
        <taxon>Eurotiales</taxon>
        <taxon>Aspergillaceae</taxon>
        <taxon>Aspergillus</taxon>
        <taxon>Aspergillus subgen. Circumdati</taxon>
    </lineage>
</organism>
<protein>
    <recommendedName>
        <fullName evidence="1">Ketoreductase (KR) domain-containing protein</fullName>
    </recommendedName>
</protein>
<evidence type="ECO:0000313" key="2">
    <source>
        <dbReference type="EMBL" id="PLN85916.1"/>
    </source>
</evidence>
<accession>A0A2J5I7S0</accession>
<dbReference type="Proteomes" id="UP000235023">
    <property type="component" value="Unassembled WGS sequence"/>
</dbReference>
<proteinExistence type="predicted"/>
<reference evidence="3" key="1">
    <citation type="submission" date="2017-12" db="EMBL/GenBank/DDBJ databases">
        <authorList>
            <consortium name="DOE Joint Genome Institute"/>
            <person name="Mondo S.J."/>
            <person name="Kjaerbolling I."/>
            <person name="Vesth T.C."/>
            <person name="Frisvad J.C."/>
            <person name="Nybo J.L."/>
            <person name="Theobald S."/>
            <person name="Kuo A."/>
            <person name="Bowyer P."/>
            <person name="Matsuda Y."/>
            <person name="Lyhne E.K."/>
            <person name="Kogle M.E."/>
            <person name="Clum A."/>
            <person name="Lipzen A."/>
            <person name="Salamov A."/>
            <person name="Ngan C.Y."/>
            <person name="Daum C."/>
            <person name="Chiniquy J."/>
            <person name="Barry K."/>
            <person name="LaButti K."/>
            <person name="Haridas S."/>
            <person name="Simmons B.A."/>
            <person name="Magnuson J.K."/>
            <person name="Mortensen U.H."/>
            <person name="Larsen T.O."/>
            <person name="Grigoriev I.V."/>
            <person name="Baker S.E."/>
            <person name="Andersen M.R."/>
            <person name="Nordberg H.P."/>
            <person name="Cantor M.N."/>
            <person name="Hua S.X."/>
        </authorList>
    </citation>
    <scope>NUCLEOTIDE SEQUENCE [LARGE SCALE GENOMIC DNA]</scope>
    <source>
        <strain evidence="3">IBT 19404</strain>
    </source>
</reference>
<dbReference type="AlphaFoldDB" id="A0A2J5I7S0"/>
<evidence type="ECO:0000313" key="3">
    <source>
        <dbReference type="Proteomes" id="UP000235023"/>
    </source>
</evidence>
<dbReference type="InterPro" id="IPR013968">
    <property type="entry name" value="PKS_KR"/>
</dbReference>
<sequence>MIGRTGCSVSEKHLDYIATFDYTVAICGHSSQINYTVASTSFDGLAQYRRQRGSDIGPRSRCCQRD</sequence>
<gene>
    <name evidence="2" type="ORF">BDW42DRAFT_159661</name>
</gene>
<dbReference type="Pfam" id="PF08659">
    <property type="entry name" value="KR"/>
    <property type="match status" value="1"/>
</dbReference>
<evidence type="ECO:0000259" key="1">
    <source>
        <dbReference type="Pfam" id="PF08659"/>
    </source>
</evidence>
<feature type="domain" description="Ketoreductase (KR)" evidence="1">
    <location>
        <begin position="10"/>
        <end position="54"/>
    </location>
</feature>